<keyword evidence="9 10" id="KW-0472">Membrane</keyword>
<keyword evidence="7" id="KW-0560">Oxidoreductase</keyword>
<dbReference type="OrthoDB" id="10006946at2759"/>
<feature type="transmembrane region" description="Helical" evidence="10">
    <location>
        <begin position="36"/>
        <end position="55"/>
    </location>
</feature>
<keyword evidence="2" id="KW-0285">Flavoprotein</keyword>
<dbReference type="InParanoid" id="A0A1D2V9A0"/>
<dbReference type="PANTHER" id="PTHR11972:SF178">
    <property type="entry name" value="FERRIC REDUCTASE TRANSMEMBRANE COMPONENT 8-RELATED"/>
    <property type="match status" value="1"/>
</dbReference>
<keyword evidence="3 10" id="KW-0812">Transmembrane</keyword>
<evidence type="ECO:0000256" key="6">
    <source>
        <dbReference type="ARBA" id="ARBA00022989"/>
    </source>
</evidence>
<dbReference type="RefSeq" id="XP_020044404.1">
    <property type="nucleotide sequence ID" value="XM_020190979.1"/>
</dbReference>
<dbReference type="GO" id="GO:0033215">
    <property type="term" value="P:reductive iron assimilation"/>
    <property type="evidence" value="ECO:0007669"/>
    <property type="project" value="TreeGrafter"/>
</dbReference>
<evidence type="ECO:0000256" key="10">
    <source>
        <dbReference type="SAM" id="Phobius"/>
    </source>
</evidence>
<dbReference type="FunCoup" id="A0A1D2V9A0">
    <property type="interactions" value="12"/>
</dbReference>
<keyword evidence="4" id="KW-0274">FAD</keyword>
<keyword evidence="5" id="KW-0249">Electron transport</keyword>
<sequence length="694" mass="81311">MDELHTDSFSLLPHYDYIYKTDPVYKKFRKLITKNYGLASLFGSLFIIIFLYPLWNHLIFKYSPKFKSLKKLFKYKLFNIIFFWSLFSLLLCFPQTYNDMSFLTKRFGRVSASLLPTLLFLSIRPSPLPETLYLALLPIHKWLGRIIVLLAIFHTHTYCALYFHLNKFNKIYKLENLYGWFALLGFLSITLSSLPIIRRKYFKFFYINHYIWTWIIVVLINLHSRPSANLLTFLNIAILTYQIYHRLIHSIKVNIQSFNLSSNLKIVKIYKDDQNLSNFFQSNLPGSHLRMMRYYKNPFKNLFFRFITPLAHPYTIASLPTDNSIILIIRNSKFELNNNYQYYITGSYDPDFHFLKYTDNNNNNKFIDKISNKLSRSNQNNKNNKNQRYKNIISFCENYESSASRVLMVVGGSGISFALPLLRVLSIKGIECKIIYVIKDVKDLRIFRFFNLIDLNSIEVYITGKNFQETDFSKLNIDDFDDDQPDKDFNHLENQEQISYLSGSLTGVDFNNYGSINDLETNNDYQEFDYTFFEPNTTATATTANNNTNIANKNWNLKSPRLNKEIHENSITSSIAESPSSSMLRRIISIDEQDSEVGMKMMDIMKRLKIYKGRPVLGEQEYNWCIETTCTGPIFNSNGTICCREAINNDENNVKLNKFENCWVIGVGPPGLVEKTKVWARDCGFQFHEESFSV</sequence>
<evidence type="ECO:0000256" key="2">
    <source>
        <dbReference type="ARBA" id="ARBA00022630"/>
    </source>
</evidence>
<dbReference type="AlphaFoldDB" id="A0A1D2V9A0"/>
<keyword evidence="8" id="KW-0813">Transport</keyword>
<reference evidence="13" key="1">
    <citation type="submission" date="2016-05" db="EMBL/GenBank/DDBJ databases">
        <title>Comparative genomics of biotechnologically important yeasts.</title>
        <authorList>
            <consortium name="DOE Joint Genome Institute"/>
            <person name="Riley R."/>
            <person name="Haridas S."/>
            <person name="Wolfe K.H."/>
            <person name="Lopes M.R."/>
            <person name="Hittinger C.T."/>
            <person name="Goker M."/>
            <person name="Salamov A."/>
            <person name="Wisecaver J."/>
            <person name="Long T.M."/>
            <person name="Aerts A.L."/>
            <person name="Barry K."/>
            <person name="Choi C."/>
            <person name="Clum A."/>
            <person name="Coughlan A.Y."/>
            <person name="Deshpande S."/>
            <person name="Douglass A.P."/>
            <person name="Hanson S.J."/>
            <person name="Klenk H.-P."/>
            <person name="Labutti K."/>
            <person name="Lapidus A."/>
            <person name="Lindquist E."/>
            <person name="Lipzen A."/>
            <person name="Meier-Kolthoff J.P."/>
            <person name="Ohm R.A."/>
            <person name="Otillar R.P."/>
            <person name="Pangilinan J."/>
            <person name="Peng Y."/>
            <person name="Rokas A."/>
            <person name="Rosa C.A."/>
            <person name="Scheuner C."/>
            <person name="Sibirny A.A."/>
            <person name="Slot J.C."/>
            <person name="Stielow J.B."/>
            <person name="Sun H."/>
            <person name="Kurtzman C.P."/>
            <person name="Blackwell M."/>
            <person name="Grigoriev I.V."/>
            <person name="Jeffries T.W."/>
        </authorList>
    </citation>
    <scope>NUCLEOTIDE SEQUENCE [LARGE SCALE GENOMIC DNA]</scope>
    <source>
        <strain evidence="13">DSM 1968</strain>
    </source>
</reference>
<name>A0A1D2V9A0_9ASCO</name>
<keyword evidence="8" id="KW-0406">Ion transport</keyword>
<keyword evidence="13" id="KW-1185">Reference proteome</keyword>
<dbReference type="SFLD" id="SFLDS00052">
    <property type="entry name" value="Ferric_Reductase_Domain"/>
    <property type="match status" value="1"/>
</dbReference>
<feature type="transmembrane region" description="Helical" evidence="10">
    <location>
        <begin position="143"/>
        <end position="165"/>
    </location>
</feature>
<evidence type="ECO:0000256" key="4">
    <source>
        <dbReference type="ARBA" id="ARBA00022827"/>
    </source>
</evidence>
<dbReference type="InterPro" id="IPR013130">
    <property type="entry name" value="Fe3_Rdtase_TM_dom"/>
</dbReference>
<evidence type="ECO:0000256" key="8">
    <source>
        <dbReference type="ARBA" id="ARBA00023065"/>
    </source>
</evidence>
<gene>
    <name evidence="12" type="ORF">ASCRUDRAFT_39967</name>
</gene>
<comment type="subcellular location">
    <subcellularLocation>
        <location evidence="1">Membrane</location>
        <topology evidence="1">Multi-pass membrane protein</topology>
    </subcellularLocation>
</comment>
<dbReference type="InterPro" id="IPR050369">
    <property type="entry name" value="RBOH/FRE"/>
</dbReference>
<accession>A0A1D2V9A0</accession>
<proteinExistence type="predicted"/>
<evidence type="ECO:0000256" key="1">
    <source>
        <dbReference type="ARBA" id="ARBA00004141"/>
    </source>
</evidence>
<keyword evidence="6 10" id="KW-1133">Transmembrane helix</keyword>
<dbReference type="GO" id="GO:0000293">
    <property type="term" value="F:ferric-chelate reductase activity"/>
    <property type="evidence" value="ECO:0007669"/>
    <property type="project" value="TreeGrafter"/>
</dbReference>
<organism evidence="12 13">
    <name type="scientific">Ascoidea rubescens DSM 1968</name>
    <dbReference type="NCBI Taxonomy" id="1344418"/>
    <lineage>
        <taxon>Eukaryota</taxon>
        <taxon>Fungi</taxon>
        <taxon>Dikarya</taxon>
        <taxon>Ascomycota</taxon>
        <taxon>Saccharomycotina</taxon>
        <taxon>Saccharomycetes</taxon>
        <taxon>Ascoideaceae</taxon>
        <taxon>Ascoidea</taxon>
    </lineage>
</organism>
<dbReference type="Pfam" id="PF01794">
    <property type="entry name" value="Ferric_reduct"/>
    <property type="match status" value="1"/>
</dbReference>
<evidence type="ECO:0000259" key="11">
    <source>
        <dbReference type="Pfam" id="PF01794"/>
    </source>
</evidence>
<dbReference type="SFLD" id="SFLDG01168">
    <property type="entry name" value="Ferric_reductase_subgroup_(FRE"/>
    <property type="match status" value="1"/>
</dbReference>
<evidence type="ECO:0000256" key="5">
    <source>
        <dbReference type="ARBA" id="ARBA00022982"/>
    </source>
</evidence>
<dbReference type="GO" id="GO:0005886">
    <property type="term" value="C:plasma membrane"/>
    <property type="evidence" value="ECO:0007669"/>
    <property type="project" value="TreeGrafter"/>
</dbReference>
<protein>
    <recommendedName>
        <fullName evidence="11">Ferric oxidoreductase domain-containing protein</fullName>
    </recommendedName>
</protein>
<dbReference type="PANTHER" id="PTHR11972">
    <property type="entry name" value="NADPH OXIDASE"/>
    <property type="match status" value="1"/>
</dbReference>
<evidence type="ECO:0000256" key="7">
    <source>
        <dbReference type="ARBA" id="ARBA00023002"/>
    </source>
</evidence>
<feature type="transmembrane region" description="Helical" evidence="10">
    <location>
        <begin position="177"/>
        <end position="197"/>
    </location>
</feature>
<evidence type="ECO:0000313" key="12">
    <source>
        <dbReference type="EMBL" id="ODV58097.1"/>
    </source>
</evidence>
<evidence type="ECO:0000256" key="3">
    <source>
        <dbReference type="ARBA" id="ARBA00022692"/>
    </source>
</evidence>
<evidence type="ECO:0000256" key="9">
    <source>
        <dbReference type="ARBA" id="ARBA00023136"/>
    </source>
</evidence>
<dbReference type="SFLD" id="SFLDF00463">
    <property type="entry name" value="AIM14"/>
    <property type="match status" value="1"/>
</dbReference>
<feature type="transmembrane region" description="Helical" evidence="10">
    <location>
        <begin position="75"/>
        <end position="94"/>
    </location>
</feature>
<dbReference type="Proteomes" id="UP000095038">
    <property type="component" value="Unassembled WGS sequence"/>
</dbReference>
<evidence type="ECO:0000313" key="13">
    <source>
        <dbReference type="Proteomes" id="UP000095038"/>
    </source>
</evidence>
<dbReference type="EMBL" id="KV454495">
    <property type="protein sequence ID" value="ODV58097.1"/>
    <property type="molecule type" value="Genomic_DNA"/>
</dbReference>
<dbReference type="GeneID" id="30964615"/>
<feature type="domain" description="Ferric oxidoreductase" evidence="11">
    <location>
        <begin position="107"/>
        <end position="219"/>
    </location>
</feature>
<dbReference type="STRING" id="1344418.A0A1D2V9A0"/>